<dbReference type="EMBL" id="FOSZ01000001">
    <property type="protein sequence ID" value="SFK66745.1"/>
    <property type="molecule type" value="Genomic_DNA"/>
</dbReference>
<keyword evidence="3" id="KW-1185">Reference proteome</keyword>
<evidence type="ECO:0000313" key="2">
    <source>
        <dbReference type="EMBL" id="SFK66745.1"/>
    </source>
</evidence>
<name>A0A1I4BD83_9RHOB</name>
<dbReference type="STRING" id="1280847.SAMN04488036_101969"/>
<dbReference type="RefSeq" id="WP_093320898.1">
    <property type="nucleotide sequence ID" value="NZ_FOSZ01000001.1"/>
</dbReference>
<accession>A0A1I4BD83</accession>
<organism evidence="2 3">
    <name type="scientific">Shimia haliotis</name>
    <dbReference type="NCBI Taxonomy" id="1280847"/>
    <lineage>
        <taxon>Bacteria</taxon>
        <taxon>Pseudomonadati</taxon>
        <taxon>Pseudomonadota</taxon>
        <taxon>Alphaproteobacteria</taxon>
        <taxon>Rhodobacterales</taxon>
        <taxon>Roseobacteraceae</taxon>
    </lineage>
</organism>
<feature type="transmembrane region" description="Helical" evidence="1">
    <location>
        <begin position="51"/>
        <end position="74"/>
    </location>
</feature>
<evidence type="ECO:0000313" key="3">
    <source>
        <dbReference type="Proteomes" id="UP000198851"/>
    </source>
</evidence>
<dbReference type="OrthoDB" id="7873894at2"/>
<sequence>MSDQRFGFEAFDCAPGLRLEAHERVAKLQFDSLNRRLDKIELLIERLEKRLWLTVYGVVAVILAQAFQSVMGVAP</sequence>
<proteinExistence type="predicted"/>
<keyword evidence="1" id="KW-0812">Transmembrane</keyword>
<evidence type="ECO:0000256" key="1">
    <source>
        <dbReference type="SAM" id="Phobius"/>
    </source>
</evidence>
<dbReference type="AlphaFoldDB" id="A0A1I4BD83"/>
<gene>
    <name evidence="2" type="ORF">SAMN04488036_101969</name>
</gene>
<keyword evidence="1" id="KW-1133">Transmembrane helix</keyword>
<evidence type="ECO:0008006" key="4">
    <source>
        <dbReference type="Google" id="ProtNLM"/>
    </source>
</evidence>
<dbReference type="Proteomes" id="UP000198851">
    <property type="component" value="Unassembled WGS sequence"/>
</dbReference>
<protein>
    <recommendedName>
        <fullName evidence="4">Haemolysin XhlA</fullName>
    </recommendedName>
</protein>
<reference evidence="3" key="1">
    <citation type="submission" date="2016-10" db="EMBL/GenBank/DDBJ databases">
        <authorList>
            <person name="Varghese N."/>
            <person name="Submissions S."/>
        </authorList>
    </citation>
    <scope>NUCLEOTIDE SEQUENCE [LARGE SCALE GENOMIC DNA]</scope>
    <source>
        <strain evidence="3">DSM 28453</strain>
    </source>
</reference>
<keyword evidence="1" id="KW-0472">Membrane</keyword>